<name>A0A4Y5UGR1_CUPSA</name>
<dbReference type="EMBL" id="MH754612">
    <property type="protein sequence ID" value="QDC23147.1"/>
    <property type="molecule type" value="mRNA"/>
</dbReference>
<organism evidence="2">
    <name type="scientific">Cupiennius salei</name>
    <name type="common">American wandering spider</name>
    <dbReference type="NCBI Taxonomy" id="6928"/>
    <lineage>
        <taxon>Eukaryota</taxon>
        <taxon>Metazoa</taxon>
        <taxon>Ecdysozoa</taxon>
        <taxon>Arthropoda</taxon>
        <taxon>Chelicerata</taxon>
        <taxon>Arachnida</taxon>
        <taxon>Araneae</taxon>
        <taxon>Araneomorphae</taxon>
        <taxon>Entelegynae</taxon>
        <taxon>Lycosoidea</taxon>
        <taxon>Ctenidae</taxon>
        <taxon>Cupiennius</taxon>
    </lineage>
</organism>
<evidence type="ECO:0000256" key="1">
    <source>
        <dbReference type="SAM" id="SignalP"/>
    </source>
</evidence>
<proteinExistence type="evidence at transcript level"/>
<sequence precursor="true">MKSIAYVAALLLLASFTRGEEEREEMPAGHHIQKRSCNFKGEECTKDVDCCTMQCLCTTNDCKCGKRPRPSELRKYFTKRTCGGT</sequence>
<feature type="signal peptide" evidence="1">
    <location>
        <begin position="1"/>
        <end position="19"/>
    </location>
</feature>
<evidence type="ECO:0000313" key="2">
    <source>
        <dbReference type="EMBL" id="QDC23147.1"/>
    </source>
</evidence>
<feature type="chain" id="PRO_5021418908" evidence="1">
    <location>
        <begin position="20"/>
        <end position="85"/>
    </location>
</feature>
<protein>
    <submittedName>
        <fullName evidence="2">Toxin 35 isoform a</fullName>
    </submittedName>
</protein>
<reference evidence="2" key="1">
    <citation type="journal article" date="2019" name="Toxins">
        <title>The dual prey-inactivation strategy of spiders-in-depth venomic analysis of Cupiennius salei.</title>
        <authorList>
            <person name="Kuhn-Nentwig L."/>
            <person name="Langenegger N."/>
            <person name="Heller M."/>
            <person name="Koua D."/>
            <person name="Nentwig W."/>
        </authorList>
    </citation>
    <scope>NUCLEOTIDE SEQUENCE</scope>
    <source>
        <tissue evidence="2">Venom gland</tissue>
    </source>
</reference>
<dbReference type="AlphaFoldDB" id="A0A4Y5UGR1"/>
<accession>A0A4Y5UGR1</accession>
<keyword evidence="1" id="KW-0732">Signal</keyword>